<reference evidence="2 3" key="1">
    <citation type="submission" date="2016-03" db="EMBL/GenBank/DDBJ databases">
        <authorList>
            <person name="Ploux O."/>
        </authorList>
    </citation>
    <scope>NUCLEOTIDE SEQUENCE [LARGE SCALE GENOMIC DNA]</scope>
    <source>
        <strain evidence="2 3">BER2</strain>
    </source>
</reference>
<dbReference type="AlphaFoldDB" id="A0A150WG97"/>
<evidence type="ECO:0000313" key="2">
    <source>
        <dbReference type="EMBL" id="KYG62118.1"/>
    </source>
</evidence>
<name>A0A150WG97_BDEBC</name>
<dbReference type="PANTHER" id="PTHR43245">
    <property type="entry name" value="BIFUNCTIONAL POLYMYXIN RESISTANCE PROTEIN ARNA"/>
    <property type="match status" value="1"/>
</dbReference>
<accession>A0A150WG97</accession>
<dbReference type="Pfam" id="PF07993">
    <property type="entry name" value="NAD_binding_4"/>
    <property type="match status" value="1"/>
</dbReference>
<dbReference type="Proteomes" id="UP000075391">
    <property type="component" value="Unassembled WGS sequence"/>
</dbReference>
<evidence type="ECO:0000313" key="3">
    <source>
        <dbReference type="Proteomes" id="UP000075391"/>
    </source>
</evidence>
<dbReference type="InterPro" id="IPR013120">
    <property type="entry name" value="FAR_NAD-bd"/>
</dbReference>
<evidence type="ECO:0000259" key="1">
    <source>
        <dbReference type="Pfam" id="PF07993"/>
    </source>
</evidence>
<dbReference type="RefSeq" id="WP_063244229.1">
    <property type="nucleotide sequence ID" value="NZ_CP168967.1"/>
</dbReference>
<comment type="caution">
    <text evidence="2">The sequence shown here is derived from an EMBL/GenBank/DDBJ whole genome shotgun (WGS) entry which is preliminary data.</text>
</comment>
<protein>
    <submittedName>
        <fullName evidence="2">Dehydrogenase</fullName>
    </submittedName>
</protein>
<organism evidence="2 3">
    <name type="scientific">Bdellovibrio bacteriovorus</name>
    <dbReference type="NCBI Taxonomy" id="959"/>
    <lineage>
        <taxon>Bacteria</taxon>
        <taxon>Pseudomonadati</taxon>
        <taxon>Bdellovibrionota</taxon>
        <taxon>Bdellovibrionia</taxon>
        <taxon>Bdellovibrionales</taxon>
        <taxon>Pseudobdellovibrionaceae</taxon>
        <taxon>Bdellovibrio</taxon>
    </lineage>
</organism>
<sequence>MSRPRILVTGGTGFLGKLVVPLLREKFEVDVLSRSGQTEVQGDLTHWNADLNFETLRSKKYSIIVHMAGLYDLKGSYVDCFQHNISAMGIALKVAEALEIPYFLNTSTVAAAINSTLSTVKPYDLNFSKAFPDAYSDSKALGEQVLHNWPVKNIKSRINLRLGVLVGDTKKGRIERIDGPYHAPESFKKIRPLIESLPTALPLPGNESVKMPIVPVDKAAEAIVKFCEWALTEKPEGYKSFHVTPTYGLTAKELYTATLKRLAIPNKGITLVSKVPKPLMMKVSSLVARFPEEELFYLMNFPTYDTEATRKVLGPSWCPEFKEYEQAFWSGYEAFVSNRRN</sequence>
<dbReference type="EMBL" id="LUKF01000016">
    <property type="protein sequence ID" value="KYG62118.1"/>
    <property type="molecule type" value="Genomic_DNA"/>
</dbReference>
<dbReference type="InterPro" id="IPR050177">
    <property type="entry name" value="Lipid_A_modif_metabolic_enz"/>
</dbReference>
<feature type="domain" description="Thioester reductase (TE)" evidence="1">
    <location>
        <begin position="40"/>
        <end position="223"/>
    </location>
</feature>
<dbReference type="Gene3D" id="3.40.50.720">
    <property type="entry name" value="NAD(P)-binding Rossmann-like Domain"/>
    <property type="match status" value="1"/>
</dbReference>
<proteinExistence type="predicted"/>
<dbReference type="InterPro" id="IPR036291">
    <property type="entry name" value="NAD(P)-bd_dom_sf"/>
</dbReference>
<gene>
    <name evidence="2" type="ORF">AZI85_07935</name>
</gene>
<dbReference type="SUPFAM" id="SSF51735">
    <property type="entry name" value="NAD(P)-binding Rossmann-fold domains"/>
    <property type="match status" value="1"/>
</dbReference>
<dbReference type="OrthoDB" id="9810734at2"/>